<protein>
    <recommendedName>
        <fullName evidence="5">Nudix hydrolase domain-containing protein</fullName>
    </recommendedName>
</protein>
<evidence type="ECO:0000259" key="2">
    <source>
        <dbReference type="PROSITE" id="PS50158"/>
    </source>
</evidence>
<dbReference type="Gene3D" id="3.90.79.10">
    <property type="entry name" value="Nucleoside Triphosphate Pyrophosphohydrolase"/>
    <property type="match status" value="1"/>
</dbReference>
<dbReference type="InterPro" id="IPR000086">
    <property type="entry name" value="NUDIX_hydrolase_dom"/>
</dbReference>
<dbReference type="GO" id="GO:0004081">
    <property type="term" value="F:bis(5'-nucleosyl)-tetraphosphatase (asymmetrical) activity"/>
    <property type="evidence" value="ECO:0007669"/>
    <property type="project" value="TreeGrafter"/>
</dbReference>
<evidence type="ECO:0000313" key="4">
    <source>
        <dbReference type="EMBL" id="QHT21269.1"/>
    </source>
</evidence>
<dbReference type="PROSITE" id="PS00893">
    <property type="entry name" value="NUDIX_BOX"/>
    <property type="match status" value="1"/>
</dbReference>
<evidence type="ECO:0000259" key="3">
    <source>
        <dbReference type="PROSITE" id="PS51462"/>
    </source>
</evidence>
<feature type="domain" description="CCHC-type" evidence="2">
    <location>
        <begin position="5"/>
        <end position="19"/>
    </location>
</feature>
<dbReference type="InterPro" id="IPR001878">
    <property type="entry name" value="Znf_CCHC"/>
</dbReference>
<dbReference type="PROSITE" id="PS50158">
    <property type="entry name" value="ZF_CCHC"/>
    <property type="match status" value="1"/>
</dbReference>
<dbReference type="PROSITE" id="PS51462">
    <property type="entry name" value="NUDIX"/>
    <property type="match status" value="1"/>
</dbReference>
<feature type="domain" description="Nudix hydrolase" evidence="3">
    <location>
        <begin position="20"/>
        <end position="256"/>
    </location>
</feature>
<evidence type="ECO:0000256" key="1">
    <source>
        <dbReference type="ARBA" id="ARBA00022801"/>
    </source>
</evidence>
<dbReference type="PANTHER" id="PTHR21340:SF0">
    <property type="entry name" value="BIS(5'-NUCLEOSYL)-TETRAPHOSPHATASE [ASYMMETRICAL]"/>
    <property type="match status" value="1"/>
</dbReference>
<dbReference type="Pfam" id="PF00293">
    <property type="entry name" value="NUDIX"/>
    <property type="match status" value="1"/>
</dbReference>
<keyword evidence="1" id="KW-0378">Hydrolase</keyword>
<dbReference type="GO" id="GO:0003676">
    <property type="term" value="F:nucleic acid binding"/>
    <property type="evidence" value="ECO:0007669"/>
    <property type="project" value="InterPro"/>
</dbReference>
<dbReference type="AlphaFoldDB" id="A0A6C0DYY2"/>
<proteinExistence type="predicted"/>
<dbReference type="InterPro" id="IPR051325">
    <property type="entry name" value="Nudix_hydrolase_domain"/>
</dbReference>
<sequence>MNSYCGNCGKHGHLYTQCKMPIISVGVVAFYRGSQGEYRFLMICRKHTLGYMDFMRGKYSIYNKEYIMGLLNVMTNHEKRSLVENDFNTLWKQLWCDTSAYYKPEETVSSKKFHELNRGIMTPAESYQLSGMVDEALRTNSWEEAEWGFPKGRRNYNESDMDCALREFTEETGYDNKRLKHIENIQQFDEVYMGSNQKLYKHKYYLMQLDISANDVIHRYDDSEVSKVEWKTYDEVIQCIRPYNLEKREFFKKVHKCLCKYRLLS</sequence>
<evidence type="ECO:0008006" key="5">
    <source>
        <dbReference type="Google" id="ProtNLM"/>
    </source>
</evidence>
<dbReference type="InterPro" id="IPR020084">
    <property type="entry name" value="NUDIX_hydrolase_CS"/>
</dbReference>
<dbReference type="GO" id="GO:0006167">
    <property type="term" value="P:AMP biosynthetic process"/>
    <property type="evidence" value="ECO:0007669"/>
    <property type="project" value="TreeGrafter"/>
</dbReference>
<dbReference type="SUPFAM" id="SSF55811">
    <property type="entry name" value="Nudix"/>
    <property type="match status" value="1"/>
</dbReference>
<reference evidence="4" key="1">
    <citation type="journal article" date="2020" name="Nature">
        <title>Giant virus diversity and host interactions through global metagenomics.</title>
        <authorList>
            <person name="Schulz F."/>
            <person name="Roux S."/>
            <person name="Paez-Espino D."/>
            <person name="Jungbluth S."/>
            <person name="Walsh D.A."/>
            <person name="Denef V.J."/>
            <person name="McMahon K.D."/>
            <person name="Konstantinidis K.T."/>
            <person name="Eloe-Fadrosh E.A."/>
            <person name="Kyrpides N.C."/>
            <person name="Woyke T."/>
        </authorList>
    </citation>
    <scope>NUCLEOTIDE SEQUENCE</scope>
    <source>
        <strain evidence="4">GVMAG-M-3300023174-92</strain>
    </source>
</reference>
<dbReference type="GO" id="GO:0006754">
    <property type="term" value="P:ATP biosynthetic process"/>
    <property type="evidence" value="ECO:0007669"/>
    <property type="project" value="TreeGrafter"/>
</dbReference>
<organism evidence="4">
    <name type="scientific">viral metagenome</name>
    <dbReference type="NCBI Taxonomy" id="1070528"/>
    <lineage>
        <taxon>unclassified sequences</taxon>
        <taxon>metagenomes</taxon>
        <taxon>organismal metagenomes</taxon>
    </lineage>
</organism>
<name>A0A6C0DYY2_9ZZZZ</name>
<dbReference type="PANTHER" id="PTHR21340">
    <property type="entry name" value="DIADENOSINE 5,5-P1,P4-TETRAPHOSPHATE PYROPHOSPHOHYDROLASE MUTT"/>
    <property type="match status" value="1"/>
</dbReference>
<accession>A0A6C0DYY2</accession>
<dbReference type="EMBL" id="MN739688">
    <property type="protein sequence ID" value="QHT21269.1"/>
    <property type="molecule type" value="Genomic_DNA"/>
</dbReference>
<dbReference type="GO" id="GO:0008270">
    <property type="term" value="F:zinc ion binding"/>
    <property type="evidence" value="ECO:0007669"/>
    <property type="project" value="InterPro"/>
</dbReference>
<dbReference type="InterPro" id="IPR015797">
    <property type="entry name" value="NUDIX_hydrolase-like_dom_sf"/>
</dbReference>